<evidence type="ECO:0000313" key="3">
    <source>
        <dbReference type="Proteomes" id="UP000251889"/>
    </source>
</evidence>
<keyword evidence="1" id="KW-0472">Membrane</keyword>
<gene>
    <name evidence="2" type="ORF">DQQ10_22935</name>
</gene>
<dbReference type="EMBL" id="QMFY01000016">
    <property type="protein sequence ID" value="RAV98668.1"/>
    <property type="molecule type" value="Genomic_DNA"/>
</dbReference>
<sequence>MENTKPRKSSWKDFFRLGEVGTYFFRKRDASRPANVNLRMMHGVNKFSIVVFIIAVFYLVLKRIL</sequence>
<dbReference type="OrthoDB" id="886459at2"/>
<protein>
    <submittedName>
        <fullName evidence="2">Uncharacterized protein</fullName>
    </submittedName>
</protein>
<evidence type="ECO:0000256" key="1">
    <source>
        <dbReference type="SAM" id="Phobius"/>
    </source>
</evidence>
<name>A0A364XWF6_9BACT</name>
<keyword evidence="3" id="KW-1185">Reference proteome</keyword>
<feature type="transmembrane region" description="Helical" evidence="1">
    <location>
        <begin position="43"/>
        <end position="61"/>
    </location>
</feature>
<dbReference type="Proteomes" id="UP000251889">
    <property type="component" value="Unassembled WGS sequence"/>
</dbReference>
<keyword evidence="1" id="KW-1133">Transmembrane helix</keyword>
<keyword evidence="1" id="KW-0812">Transmembrane</keyword>
<dbReference type="AlphaFoldDB" id="A0A364XWF6"/>
<dbReference type="RefSeq" id="WP_112749344.1">
    <property type="nucleotide sequence ID" value="NZ_QMFY01000016.1"/>
</dbReference>
<dbReference type="Pfam" id="PF20498">
    <property type="entry name" value="DUF6728"/>
    <property type="match status" value="1"/>
</dbReference>
<comment type="caution">
    <text evidence="2">The sequence shown here is derived from an EMBL/GenBank/DDBJ whole genome shotgun (WGS) entry which is preliminary data.</text>
</comment>
<evidence type="ECO:0000313" key="2">
    <source>
        <dbReference type="EMBL" id="RAV98668.1"/>
    </source>
</evidence>
<organism evidence="2 3">
    <name type="scientific">Pseudochryseolinea flava</name>
    <dbReference type="NCBI Taxonomy" id="2059302"/>
    <lineage>
        <taxon>Bacteria</taxon>
        <taxon>Pseudomonadati</taxon>
        <taxon>Bacteroidota</taxon>
        <taxon>Cytophagia</taxon>
        <taxon>Cytophagales</taxon>
        <taxon>Fulvivirgaceae</taxon>
        <taxon>Pseudochryseolinea</taxon>
    </lineage>
</organism>
<accession>A0A364XWF6</accession>
<proteinExistence type="predicted"/>
<dbReference type="InterPro" id="IPR046615">
    <property type="entry name" value="DUF6728"/>
</dbReference>
<reference evidence="2 3" key="1">
    <citation type="submission" date="2018-06" db="EMBL/GenBank/DDBJ databases">
        <title>Chryseolinea flavus sp. nov., a member of the phylum Bacteroidetes isolated from soil.</title>
        <authorList>
            <person name="Li Y."/>
            <person name="Wang J."/>
        </authorList>
    </citation>
    <scope>NUCLEOTIDE SEQUENCE [LARGE SCALE GENOMIC DNA]</scope>
    <source>
        <strain evidence="2 3">SDU1-6</strain>
    </source>
</reference>